<evidence type="ECO:0000256" key="1">
    <source>
        <dbReference type="SAM" id="MobiDB-lite"/>
    </source>
</evidence>
<feature type="transmembrane region" description="Helical" evidence="2">
    <location>
        <begin position="123"/>
        <end position="141"/>
    </location>
</feature>
<keyword evidence="2" id="KW-0812">Transmembrane</keyword>
<feature type="transmembrane region" description="Helical" evidence="2">
    <location>
        <begin position="336"/>
        <end position="358"/>
    </location>
</feature>
<dbReference type="GO" id="GO:0071586">
    <property type="term" value="P:CAAX-box protein processing"/>
    <property type="evidence" value="ECO:0000318"/>
    <property type="project" value="GO_Central"/>
</dbReference>
<evidence type="ECO:0000313" key="4">
    <source>
        <dbReference type="Proteomes" id="UP000001542"/>
    </source>
</evidence>
<dbReference type="Proteomes" id="UP000001542">
    <property type="component" value="Unassembled WGS sequence"/>
</dbReference>
<protein>
    <recommendedName>
        <fullName evidence="5">Ste24 endopeptidase</fullName>
    </recommendedName>
</protein>
<feature type="transmembrane region" description="Helical" evidence="2">
    <location>
        <begin position="171"/>
        <end position="191"/>
    </location>
</feature>
<accession>A2EFW2</accession>
<dbReference type="GO" id="GO:0005789">
    <property type="term" value="C:endoplasmic reticulum membrane"/>
    <property type="evidence" value="ECO:0000318"/>
    <property type="project" value="GO_Central"/>
</dbReference>
<evidence type="ECO:0000256" key="2">
    <source>
        <dbReference type="SAM" id="Phobius"/>
    </source>
</evidence>
<dbReference type="VEuPathDB" id="TrichDB:TVAG_354770"/>
<dbReference type="SMR" id="A2EFW2"/>
<dbReference type="AlphaFoldDB" id="A2EFW2"/>
<feature type="transmembrane region" description="Helical" evidence="2">
    <location>
        <begin position="370"/>
        <end position="390"/>
    </location>
</feature>
<dbReference type="PANTHER" id="PTHR10120">
    <property type="entry name" value="CAAX PRENYL PROTEASE 1"/>
    <property type="match status" value="1"/>
</dbReference>
<keyword evidence="2" id="KW-0472">Membrane</keyword>
<dbReference type="Gene3D" id="3.30.2010.10">
    <property type="entry name" value="Metalloproteases ('zincins'), catalytic domain"/>
    <property type="match status" value="1"/>
</dbReference>
<feature type="compositionally biased region" description="Acidic residues" evidence="1">
    <location>
        <begin position="1"/>
        <end position="19"/>
    </location>
</feature>
<evidence type="ECO:0008006" key="5">
    <source>
        <dbReference type="Google" id="ProtNLM"/>
    </source>
</evidence>
<keyword evidence="4" id="KW-1185">Reference proteome</keyword>
<dbReference type="EMBL" id="DS113378">
    <property type="protein sequence ID" value="EAY08418.1"/>
    <property type="molecule type" value="Genomic_DNA"/>
</dbReference>
<dbReference type="VEuPathDB" id="TrichDB:TVAGG3_0516260"/>
<organism evidence="3 4">
    <name type="scientific">Trichomonas vaginalis (strain ATCC PRA-98 / G3)</name>
    <dbReference type="NCBI Taxonomy" id="412133"/>
    <lineage>
        <taxon>Eukaryota</taxon>
        <taxon>Metamonada</taxon>
        <taxon>Parabasalia</taxon>
        <taxon>Trichomonadida</taxon>
        <taxon>Trichomonadidae</taxon>
        <taxon>Trichomonas</taxon>
    </lineage>
</organism>
<proteinExistence type="predicted"/>
<name>A2EFW2_TRIV3</name>
<keyword evidence="2" id="KW-1133">Transmembrane helix</keyword>
<sequence length="466" mass="55228">MSEEEKDEQYDEQSNEEVEQVNTVESDNKASSKPVIKTIPKFKIALFAFLIAEFILKFYVNASEVKNITRYIENKIYSGNMNQMHVQRDRIKADMRQDFLLLVANICILQFSYIIYPYTQTDIINMVILILARYGTTIFPLQRFLIHTLRLRYSDVTWFSDDISHFPPRSVLFYLIYHGVIYIFEAILFVLTKLLTRRNSRKIDGENPENRSTIVKFSAAKYFWLIHWIIVSGILYFLFCGLPRMVPDYYADRHYLEKYSEKNIMRQIRKISRTCNFPLQYISITSDKLEEGNIITVGGRMKRIVFDGNFMRNLDNESIITYVAYEMGKWYIDRHIFYFLQLLIPYLIISILFQIFATKGLSEFGFKEEIPSSVVIMFTIIVSDSLFYFWSPVTSESYRQPTYMQDCFVSSFQLPASRIIERKETPKYVSSPIYEKFHSIEPSKEERLEQLPHCKKILWPKVTVNI</sequence>
<dbReference type="KEGG" id="tva:4766317"/>
<feature type="transmembrane region" description="Helical" evidence="2">
    <location>
        <begin position="222"/>
        <end position="242"/>
    </location>
</feature>
<feature type="transmembrane region" description="Helical" evidence="2">
    <location>
        <begin position="42"/>
        <end position="60"/>
    </location>
</feature>
<gene>
    <name evidence="3" type="ORF">TVAG_354770</name>
</gene>
<feature type="transmembrane region" description="Helical" evidence="2">
    <location>
        <begin position="99"/>
        <end position="117"/>
    </location>
</feature>
<dbReference type="RefSeq" id="XP_001320641.1">
    <property type="nucleotide sequence ID" value="XM_001320606.1"/>
</dbReference>
<reference evidence="3" key="1">
    <citation type="submission" date="2006-10" db="EMBL/GenBank/DDBJ databases">
        <authorList>
            <person name="Amadeo P."/>
            <person name="Zhao Q."/>
            <person name="Wortman J."/>
            <person name="Fraser-Liggett C."/>
            <person name="Carlton J."/>
        </authorList>
    </citation>
    <scope>NUCLEOTIDE SEQUENCE</scope>
    <source>
        <strain evidence="3">G3</strain>
    </source>
</reference>
<dbReference type="GO" id="GO:0004222">
    <property type="term" value="F:metalloendopeptidase activity"/>
    <property type="evidence" value="ECO:0000318"/>
    <property type="project" value="GO_Central"/>
</dbReference>
<dbReference type="InParanoid" id="A2EFW2"/>
<feature type="region of interest" description="Disordered" evidence="1">
    <location>
        <begin position="1"/>
        <end position="26"/>
    </location>
</feature>
<evidence type="ECO:0000313" key="3">
    <source>
        <dbReference type="EMBL" id="EAY08418.1"/>
    </source>
</evidence>
<reference evidence="3" key="2">
    <citation type="journal article" date="2007" name="Science">
        <title>Draft genome sequence of the sexually transmitted pathogen Trichomonas vaginalis.</title>
        <authorList>
            <person name="Carlton J.M."/>
            <person name="Hirt R.P."/>
            <person name="Silva J.C."/>
            <person name="Delcher A.L."/>
            <person name="Schatz M."/>
            <person name="Zhao Q."/>
            <person name="Wortman J.R."/>
            <person name="Bidwell S.L."/>
            <person name="Alsmark U.C.M."/>
            <person name="Besteiro S."/>
            <person name="Sicheritz-Ponten T."/>
            <person name="Noel C.J."/>
            <person name="Dacks J.B."/>
            <person name="Foster P.G."/>
            <person name="Simillion C."/>
            <person name="Van de Peer Y."/>
            <person name="Miranda-Saavedra D."/>
            <person name="Barton G.J."/>
            <person name="Westrop G.D."/>
            <person name="Mueller S."/>
            <person name="Dessi D."/>
            <person name="Fiori P.L."/>
            <person name="Ren Q."/>
            <person name="Paulsen I."/>
            <person name="Zhang H."/>
            <person name="Bastida-Corcuera F.D."/>
            <person name="Simoes-Barbosa A."/>
            <person name="Brown M.T."/>
            <person name="Hayes R.D."/>
            <person name="Mukherjee M."/>
            <person name="Okumura C.Y."/>
            <person name="Schneider R."/>
            <person name="Smith A.J."/>
            <person name="Vanacova S."/>
            <person name="Villalvazo M."/>
            <person name="Haas B.J."/>
            <person name="Pertea M."/>
            <person name="Feldblyum T.V."/>
            <person name="Utterback T.R."/>
            <person name="Shu C.L."/>
            <person name="Osoegawa K."/>
            <person name="de Jong P.J."/>
            <person name="Hrdy I."/>
            <person name="Horvathova L."/>
            <person name="Zubacova Z."/>
            <person name="Dolezal P."/>
            <person name="Malik S.B."/>
            <person name="Logsdon J.M. Jr."/>
            <person name="Henze K."/>
            <person name="Gupta A."/>
            <person name="Wang C.C."/>
            <person name="Dunne R.L."/>
            <person name="Upcroft J.A."/>
            <person name="Upcroft P."/>
            <person name="White O."/>
            <person name="Salzberg S.L."/>
            <person name="Tang P."/>
            <person name="Chiu C.-H."/>
            <person name="Lee Y.-S."/>
            <person name="Embley T.M."/>
            <person name="Coombs G.H."/>
            <person name="Mottram J.C."/>
            <person name="Tachezy J."/>
            <person name="Fraser-Liggett C.M."/>
            <person name="Johnson P.J."/>
        </authorList>
    </citation>
    <scope>NUCLEOTIDE SEQUENCE [LARGE SCALE GENOMIC DNA]</scope>
    <source>
        <strain evidence="3">G3</strain>
    </source>
</reference>